<organism evidence="12 13">
    <name type="scientific">Chryseobacterium oranimense</name>
    <dbReference type="NCBI Taxonomy" id="421058"/>
    <lineage>
        <taxon>Bacteria</taxon>
        <taxon>Pseudomonadati</taxon>
        <taxon>Bacteroidota</taxon>
        <taxon>Flavobacteriia</taxon>
        <taxon>Flavobacteriales</taxon>
        <taxon>Weeksellaceae</taxon>
        <taxon>Chryseobacterium group</taxon>
        <taxon>Chryseobacterium</taxon>
    </lineage>
</organism>
<feature type="transmembrane region" description="Helical" evidence="8">
    <location>
        <begin position="171"/>
        <end position="191"/>
    </location>
</feature>
<dbReference type="PROSITE" id="PS50893">
    <property type="entry name" value="ABC_TRANSPORTER_2"/>
    <property type="match status" value="1"/>
</dbReference>
<dbReference type="InterPro" id="IPR039421">
    <property type="entry name" value="Type_1_exporter"/>
</dbReference>
<dbReference type="OrthoDB" id="9760358at2"/>
<dbReference type="CDD" id="cd02418">
    <property type="entry name" value="Peptidase_C39B"/>
    <property type="match status" value="1"/>
</dbReference>
<evidence type="ECO:0000313" key="13">
    <source>
        <dbReference type="Proteomes" id="UP000184047"/>
    </source>
</evidence>
<evidence type="ECO:0000259" key="10">
    <source>
        <dbReference type="PROSITE" id="PS50929"/>
    </source>
</evidence>
<keyword evidence="13" id="KW-1185">Reference proteome</keyword>
<dbReference type="SUPFAM" id="SSF52540">
    <property type="entry name" value="P-loop containing nucleoside triphosphate hydrolases"/>
    <property type="match status" value="1"/>
</dbReference>
<feature type="domain" description="ABC transmembrane type-1" evidence="10">
    <location>
        <begin position="172"/>
        <end position="453"/>
    </location>
</feature>
<dbReference type="GO" id="GO:0005886">
    <property type="term" value="C:plasma membrane"/>
    <property type="evidence" value="ECO:0007669"/>
    <property type="project" value="UniProtKB-SubCell"/>
</dbReference>
<dbReference type="InterPro" id="IPR027417">
    <property type="entry name" value="P-loop_NTPase"/>
</dbReference>
<keyword evidence="2 8" id="KW-0812">Transmembrane</keyword>
<keyword evidence="4" id="KW-0378">Hydrolase</keyword>
<dbReference type="Pfam" id="PF03412">
    <property type="entry name" value="Peptidase_C39"/>
    <property type="match status" value="1"/>
</dbReference>
<feature type="transmembrane region" description="Helical" evidence="8">
    <location>
        <begin position="287"/>
        <end position="305"/>
    </location>
</feature>
<dbReference type="PROSITE" id="PS00211">
    <property type="entry name" value="ABC_TRANSPORTER_1"/>
    <property type="match status" value="1"/>
</dbReference>
<dbReference type="PROSITE" id="PS50929">
    <property type="entry name" value="ABC_TM1F"/>
    <property type="match status" value="1"/>
</dbReference>
<dbReference type="Gene3D" id="1.20.1560.10">
    <property type="entry name" value="ABC transporter type 1, transmembrane domain"/>
    <property type="match status" value="1"/>
</dbReference>
<dbReference type="Proteomes" id="UP000184047">
    <property type="component" value="Unassembled WGS sequence"/>
</dbReference>
<dbReference type="AlphaFoldDB" id="A0A1M5JHV5"/>
<dbReference type="PANTHER" id="PTHR43394">
    <property type="entry name" value="ATP-DEPENDENT PERMEASE MDL1, MITOCHONDRIAL"/>
    <property type="match status" value="1"/>
</dbReference>
<sequence length="736" mass="83832">MHFIPQKDQMDCGPACLAMIARHYGKSYSLNYLRDHSFISREGVSLSGISEAAKSIGIEAASYSISLDELNQHQSFPSIIHWNQNHFVVLYAIRKSLFTGKKIYKIADPSHGLLSLSEDRFKKSWISKDNKEGIAMYLSPTDNFFSAKVHNEKELSISFLYKYLVPHRSKIALLFLLLFVGTLITLIFPILTQKLIDDGVEPKNLKIITYILLGQLSFFLGNIILSILRNWILLAVGTQINIQIISDFFKKLLLLPVKFFDTRMMGDFNQRIQDHERIEQFLTSQGITTLFSILVFSVFFGVLWFYDFRILIVYVALTFLSVIWSLIWMKKRKSLDYFRFQQQSQNQQSNFEILNGVTELKINQYETLKLRQWEEIQHKLYDINMRILKNDQIQVAGFDFLNQLKNILVTFLAASFVVSGKMTLGGLLSVSYIIGQMNSPVAQLIGFFRSLQEAKLSLSRLNEVQNHPDEEQANLKPLDLNTLNYNGTQAKKGIRLNNISFQYEGPKSPFVLKDIDIFIPEGKITAIVGSSGSGKTTLMKLLLRFYDPTAGEILYNDDNILSLSPKSIRENCGVVMQDGYIFSDTIKRNIATGDEHIDTQKLHNSARIANIESFILSNPLEYETKIGASGNGISGGQKQRILIARAVYKNPHYIFFDEATSALDADNEKIIHNNLQSFFKDKTVVIIAHRLSTVKNADQIIVLKDGQVSELGHHNYLVEKKGEYFSLVKNQLELGA</sequence>
<dbReference type="SUPFAM" id="SSF90123">
    <property type="entry name" value="ABC transporter transmembrane region"/>
    <property type="match status" value="1"/>
</dbReference>
<dbReference type="InterPro" id="IPR003593">
    <property type="entry name" value="AAA+_ATPase"/>
</dbReference>
<dbReference type="RefSeq" id="WP_073059648.1">
    <property type="nucleotide sequence ID" value="NZ_FQWT01000001.1"/>
</dbReference>
<evidence type="ECO:0000256" key="5">
    <source>
        <dbReference type="ARBA" id="ARBA00022840"/>
    </source>
</evidence>
<dbReference type="SMART" id="SM00382">
    <property type="entry name" value="AAA"/>
    <property type="match status" value="1"/>
</dbReference>
<evidence type="ECO:0000256" key="1">
    <source>
        <dbReference type="ARBA" id="ARBA00004651"/>
    </source>
</evidence>
<feature type="transmembrane region" description="Helical" evidence="8">
    <location>
        <begin position="207"/>
        <end position="228"/>
    </location>
</feature>
<protein>
    <submittedName>
        <fullName evidence="12">ATP-binding cassette, subfamily B</fullName>
    </submittedName>
</protein>
<dbReference type="InterPro" id="IPR003439">
    <property type="entry name" value="ABC_transporter-like_ATP-bd"/>
</dbReference>
<dbReference type="InterPro" id="IPR036640">
    <property type="entry name" value="ABC1_TM_sf"/>
</dbReference>
<feature type="domain" description="ABC transporter" evidence="9">
    <location>
        <begin position="494"/>
        <end position="730"/>
    </location>
</feature>
<evidence type="ECO:0000313" key="12">
    <source>
        <dbReference type="EMBL" id="SHG40186.1"/>
    </source>
</evidence>
<gene>
    <name evidence="12" type="ORF">SAMN05421866_0316</name>
</gene>
<evidence type="ECO:0000256" key="7">
    <source>
        <dbReference type="ARBA" id="ARBA00023136"/>
    </source>
</evidence>
<dbReference type="eggNOG" id="COG2274">
    <property type="taxonomic scope" value="Bacteria"/>
</dbReference>
<evidence type="ECO:0000259" key="9">
    <source>
        <dbReference type="PROSITE" id="PS50893"/>
    </source>
</evidence>
<dbReference type="CDD" id="cd18571">
    <property type="entry name" value="ABC_6TM_peptidase_like"/>
    <property type="match status" value="1"/>
</dbReference>
<accession>A0A1M5JHV5</accession>
<dbReference type="PANTHER" id="PTHR43394:SF1">
    <property type="entry name" value="ATP-BINDING CASSETTE SUB-FAMILY B MEMBER 10, MITOCHONDRIAL"/>
    <property type="match status" value="1"/>
</dbReference>
<dbReference type="FunFam" id="3.40.50.300:FF:000218">
    <property type="entry name" value="Multidrug ABC transporter ATP-binding protein"/>
    <property type="match status" value="1"/>
</dbReference>
<proteinExistence type="predicted"/>
<comment type="subcellular location">
    <subcellularLocation>
        <location evidence="1">Cell membrane</location>
        <topology evidence="1">Multi-pass membrane protein</topology>
    </subcellularLocation>
</comment>
<keyword evidence="7 8" id="KW-0472">Membrane</keyword>
<reference evidence="13" key="1">
    <citation type="submission" date="2016-11" db="EMBL/GenBank/DDBJ databases">
        <authorList>
            <person name="Varghese N."/>
            <person name="Submissions S."/>
        </authorList>
    </citation>
    <scope>NUCLEOTIDE SEQUENCE [LARGE SCALE GENOMIC DNA]</scope>
    <source>
        <strain evidence="13">DSM 19055</strain>
    </source>
</reference>
<dbReference type="STRING" id="421058.SAMN05421866_0316"/>
<feature type="transmembrane region" description="Helical" evidence="8">
    <location>
        <begin position="311"/>
        <end position="329"/>
    </location>
</feature>
<dbReference type="GO" id="GO:0016887">
    <property type="term" value="F:ATP hydrolysis activity"/>
    <property type="evidence" value="ECO:0007669"/>
    <property type="project" value="InterPro"/>
</dbReference>
<dbReference type="InterPro" id="IPR017871">
    <property type="entry name" value="ABC_transporter-like_CS"/>
</dbReference>
<keyword evidence="6 8" id="KW-1133">Transmembrane helix</keyword>
<dbReference type="GO" id="GO:0006508">
    <property type="term" value="P:proteolysis"/>
    <property type="evidence" value="ECO:0007669"/>
    <property type="project" value="InterPro"/>
</dbReference>
<evidence type="ECO:0000256" key="4">
    <source>
        <dbReference type="ARBA" id="ARBA00022801"/>
    </source>
</evidence>
<dbReference type="InterPro" id="IPR005074">
    <property type="entry name" value="Peptidase_C39"/>
</dbReference>
<keyword evidence="5 12" id="KW-0067">ATP-binding</keyword>
<evidence type="ECO:0000256" key="8">
    <source>
        <dbReference type="SAM" id="Phobius"/>
    </source>
</evidence>
<dbReference type="Gene3D" id="3.90.70.10">
    <property type="entry name" value="Cysteine proteinases"/>
    <property type="match status" value="1"/>
</dbReference>
<dbReference type="Pfam" id="PF00664">
    <property type="entry name" value="ABC_membrane"/>
    <property type="match status" value="1"/>
</dbReference>
<name>A0A1M5JHV5_9FLAO</name>
<feature type="transmembrane region" description="Helical" evidence="8">
    <location>
        <begin position="407"/>
        <end position="434"/>
    </location>
</feature>
<dbReference type="GO" id="GO:0005524">
    <property type="term" value="F:ATP binding"/>
    <property type="evidence" value="ECO:0007669"/>
    <property type="project" value="UniProtKB-KW"/>
</dbReference>
<dbReference type="PROSITE" id="PS50990">
    <property type="entry name" value="PEPTIDASE_C39"/>
    <property type="match status" value="1"/>
</dbReference>
<evidence type="ECO:0000256" key="3">
    <source>
        <dbReference type="ARBA" id="ARBA00022741"/>
    </source>
</evidence>
<dbReference type="EMBL" id="FQWT01000001">
    <property type="protein sequence ID" value="SHG40186.1"/>
    <property type="molecule type" value="Genomic_DNA"/>
</dbReference>
<feature type="domain" description="Peptidase C39" evidence="11">
    <location>
        <begin position="6"/>
        <end position="132"/>
    </location>
</feature>
<dbReference type="Pfam" id="PF00005">
    <property type="entry name" value="ABC_tran"/>
    <property type="match status" value="1"/>
</dbReference>
<evidence type="ECO:0000259" key="11">
    <source>
        <dbReference type="PROSITE" id="PS50990"/>
    </source>
</evidence>
<keyword evidence="3" id="KW-0547">Nucleotide-binding</keyword>
<evidence type="ECO:0000256" key="2">
    <source>
        <dbReference type="ARBA" id="ARBA00022692"/>
    </source>
</evidence>
<dbReference type="InterPro" id="IPR011527">
    <property type="entry name" value="ABC1_TM_dom"/>
</dbReference>
<evidence type="ECO:0000256" key="6">
    <source>
        <dbReference type="ARBA" id="ARBA00022989"/>
    </source>
</evidence>
<dbReference type="GO" id="GO:0008233">
    <property type="term" value="F:peptidase activity"/>
    <property type="evidence" value="ECO:0007669"/>
    <property type="project" value="InterPro"/>
</dbReference>
<dbReference type="GO" id="GO:0015421">
    <property type="term" value="F:ABC-type oligopeptide transporter activity"/>
    <property type="evidence" value="ECO:0007669"/>
    <property type="project" value="TreeGrafter"/>
</dbReference>
<dbReference type="Gene3D" id="3.40.50.300">
    <property type="entry name" value="P-loop containing nucleotide triphosphate hydrolases"/>
    <property type="match status" value="1"/>
</dbReference>